<evidence type="ECO:0000256" key="2">
    <source>
        <dbReference type="ARBA" id="ARBA00022840"/>
    </source>
</evidence>
<feature type="transmembrane region" description="Helical" evidence="3">
    <location>
        <begin position="93"/>
        <end position="112"/>
    </location>
</feature>
<evidence type="ECO:0000313" key="4">
    <source>
        <dbReference type="EMBL" id="OWK00782.1"/>
    </source>
</evidence>
<dbReference type="AlphaFoldDB" id="A0A212C4F2"/>
<dbReference type="InterPro" id="IPR027417">
    <property type="entry name" value="P-loop_NTPase"/>
</dbReference>
<accession>A0A212C4F2</accession>
<feature type="non-terminal residue" evidence="4">
    <location>
        <position position="1"/>
    </location>
</feature>
<dbReference type="InterPro" id="IPR050173">
    <property type="entry name" value="ABC_transporter_C-like"/>
</dbReference>
<dbReference type="OrthoDB" id="6500128at2759"/>
<keyword evidence="2" id="KW-0067">ATP-binding</keyword>
<dbReference type="GO" id="GO:0005886">
    <property type="term" value="C:plasma membrane"/>
    <property type="evidence" value="ECO:0007669"/>
    <property type="project" value="TreeGrafter"/>
</dbReference>
<keyword evidence="3" id="KW-0472">Membrane</keyword>
<dbReference type="SUPFAM" id="SSF52540">
    <property type="entry name" value="P-loop containing nucleoside triphosphate hydrolases"/>
    <property type="match status" value="1"/>
</dbReference>
<feature type="non-terminal residue" evidence="4">
    <location>
        <position position="177"/>
    </location>
</feature>
<dbReference type="GO" id="GO:0005524">
    <property type="term" value="F:ATP binding"/>
    <property type="evidence" value="ECO:0007669"/>
    <property type="project" value="UniProtKB-KW"/>
</dbReference>
<proteinExistence type="predicted"/>
<dbReference type="Gene3D" id="3.40.50.300">
    <property type="entry name" value="P-loop containing nucleotide triphosphate hydrolases"/>
    <property type="match status" value="1"/>
</dbReference>
<keyword evidence="5" id="KW-1185">Reference proteome</keyword>
<organism evidence="4 5">
    <name type="scientific">Cervus elaphus hippelaphus</name>
    <name type="common">European red deer</name>
    <dbReference type="NCBI Taxonomy" id="46360"/>
    <lineage>
        <taxon>Eukaryota</taxon>
        <taxon>Metazoa</taxon>
        <taxon>Chordata</taxon>
        <taxon>Craniata</taxon>
        <taxon>Vertebrata</taxon>
        <taxon>Euteleostomi</taxon>
        <taxon>Mammalia</taxon>
        <taxon>Eutheria</taxon>
        <taxon>Laurasiatheria</taxon>
        <taxon>Artiodactyla</taxon>
        <taxon>Ruminantia</taxon>
        <taxon>Pecora</taxon>
        <taxon>Cervidae</taxon>
        <taxon>Cervinae</taxon>
        <taxon>Cervus</taxon>
    </lineage>
</organism>
<evidence type="ECO:0008006" key="6">
    <source>
        <dbReference type="Google" id="ProtNLM"/>
    </source>
</evidence>
<dbReference type="PANTHER" id="PTHR24223:SF357">
    <property type="entry name" value="ATP-BINDING CASSETTE SUB-FAMILY C MEMBER 4"/>
    <property type="match status" value="1"/>
</dbReference>
<dbReference type="GO" id="GO:0042626">
    <property type="term" value="F:ATPase-coupled transmembrane transporter activity"/>
    <property type="evidence" value="ECO:0007669"/>
    <property type="project" value="TreeGrafter"/>
</dbReference>
<dbReference type="Proteomes" id="UP000242450">
    <property type="component" value="Chromosome 30"/>
</dbReference>
<comment type="caution">
    <text evidence="4">The sequence shown here is derived from an EMBL/GenBank/DDBJ whole genome shotgun (WGS) entry which is preliminary data.</text>
</comment>
<reference evidence="4 5" key="1">
    <citation type="journal article" date="2018" name="Mol. Genet. Genomics">
        <title>The red deer Cervus elaphus genome CerEla1.0: sequencing, annotating, genes, and chromosomes.</title>
        <authorList>
            <person name="Bana N.A."/>
            <person name="Nyiri A."/>
            <person name="Nagy J."/>
            <person name="Frank K."/>
            <person name="Nagy T."/>
            <person name="Steger V."/>
            <person name="Schiller M."/>
            <person name="Lakatos P."/>
            <person name="Sugar L."/>
            <person name="Horn P."/>
            <person name="Barta E."/>
            <person name="Orosz L."/>
        </authorList>
    </citation>
    <scope>NUCLEOTIDE SEQUENCE [LARGE SCALE GENOMIC DNA]</scope>
    <source>
        <strain evidence="4">Hungarian</strain>
    </source>
</reference>
<gene>
    <name evidence="4" type="ORF">Celaphus_00016757</name>
</gene>
<sequence length="177" mass="20325">CIYKALKEKITILVTHQLQYLEDTSQILILKDGKMVRRGTYSEFLKSRVDTLSLAEETKQFEPSPVLGTPTDHLEGKVGFNTYENYFTAHADWSVIIFLILVNIAAQVAYALQDWWLAYWANVQSGLYFGAFAKGDEDIMFVLNWYLGVYSGRILNRFSKDIGHMDDLLPLIVLDFI</sequence>
<name>A0A212C4F2_CEREH</name>
<keyword evidence="3" id="KW-1133">Transmembrane helix</keyword>
<evidence type="ECO:0000256" key="1">
    <source>
        <dbReference type="ARBA" id="ARBA00022741"/>
    </source>
</evidence>
<keyword evidence="3" id="KW-0812">Transmembrane</keyword>
<dbReference type="PANTHER" id="PTHR24223">
    <property type="entry name" value="ATP-BINDING CASSETTE SUB-FAMILY C"/>
    <property type="match status" value="1"/>
</dbReference>
<dbReference type="EMBL" id="MKHE01000030">
    <property type="protein sequence ID" value="OWK00782.1"/>
    <property type="molecule type" value="Genomic_DNA"/>
</dbReference>
<protein>
    <recommendedName>
        <fullName evidence="6">ABC transmembrane type-1 domain-containing protein</fullName>
    </recommendedName>
</protein>
<evidence type="ECO:0000313" key="5">
    <source>
        <dbReference type="Proteomes" id="UP000242450"/>
    </source>
</evidence>
<keyword evidence="1" id="KW-0547">Nucleotide-binding</keyword>
<evidence type="ECO:0000256" key="3">
    <source>
        <dbReference type="SAM" id="Phobius"/>
    </source>
</evidence>